<dbReference type="VEuPathDB" id="FungiDB:RO3G_12297"/>
<dbReference type="Proteomes" id="UP000009138">
    <property type="component" value="Unassembled WGS sequence"/>
</dbReference>
<dbReference type="GeneID" id="93619262"/>
<protein>
    <submittedName>
        <fullName evidence="1">Uncharacterized protein</fullName>
    </submittedName>
</protein>
<proteinExistence type="predicted"/>
<dbReference type="AlphaFoldDB" id="I1CGK6"/>
<name>I1CGK6_RHIO9</name>
<dbReference type="RefSeq" id="XP_067522982.1">
    <property type="nucleotide sequence ID" value="XM_067666881.1"/>
</dbReference>
<gene>
    <name evidence="1" type="ORF">RO3G_12297</name>
</gene>
<evidence type="ECO:0000313" key="2">
    <source>
        <dbReference type="Proteomes" id="UP000009138"/>
    </source>
</evidence>
<accession>I1CGK6</accession>
<dbReference type="InParanoid" id="I1CGK6"/>
<sequence length="101" mass="11809">MVFNFMFFPIAVMDNKLALALKHLELLSRAITISCPLSPSDSGHMVFLGGCWIIWLKKFFYLPQFVLNIFRSDVYRGTFTMHWPVFYSNSLKKLGEPSRRK</sequence>
<dbReference type="EMBL" id="CH476741">
    <property type="protein sequence ID" value="EIE87586.1"/>
    <property type="molecule type" value="Genomic_DNA"/>
</dbReference>
<reference evidence="1 2" key="1">
    <citation type="journal article" date="2009" name="PLoS Genet.">
        <title>Genomic analysis of the basal lineage fungus Rhizopus oryzae reveals a whole-genome duplication.</title>
        <authorList>
            <person name="Ma L.-J."/>
            <person name="Ibrahim A.S."/>
            <person name="Skory C."/>
            <person name="Grabherr M.G."/>
            <person name="Burger G."/>
            <person name="Butler M."/>
            <person name="Elias M."/>
            <person name="Idnurm A."/>
            <person name="Lang B.F."/>
            <person name="Sone T."/>
            <person name="Abe A."/>
            <person name="Calvo S.E."/>
            <person name="Corrochano L.M."/>
            <person name="Engels R."/>
            <person name="Fu J."/>
            <person name="Hansberg W."/>
            <person name="Kim J.-M."/>
            <person name="Kodira C.D."/>
            <person name="Koehrsen M.J."/>
            <person name="Liu B."/>
            <person name="Miranda-Saavedra D."/>
            <person name="O'Leary S."/>
            <person name="Ortiz-Castellanos L."/>
            <person name="Poulter R."/>
            <person name="Rodriguez-Romero J."/>
            <person name="Ruiz-Herrera J."/>
            <person name="Shen Y.-Q."/>
            <person name="Zeng Q."/>
            <person name="Galagan J."/>
            <person name="Birren B.W."/>
            <person name="Cuomo C.A."/>
            <person name="Wickes B.L."/>
        </authorList>
    </citation>
    <scope>NUCLEOTIDE SEQUENCE [LARGE SCALE GENOMIC DNA]</scope>
    <source>
        <strain evidence="2">RA 99-880 / ATCC MYA-4621 / FGSC 9543 / NRRL 43880</strain>
    </source>
</reference>
<organism evidence="1 2">
    <name type="scientific">Rhizopus delemar (strain RA 99-880 / ATCC MYA-4621 / FGSC 9543 / NRRL 43880)</name>
    <name type="common">Mucormycosis agent</name>
    <name type="synonym">Rhizopus arrhizus var. delemar</name>
    <dbReference type="NCBI Taxonomy" id="246409"/>
    <lineage>
        <taxon>Eukaryota</taxon>
        <taxon>Fungi</taxon>
        <taxon>Fungi incertae sedis</taxon>
        <taxon>Mucoromycota</taxon>
        <taxon>Mucoromycotina</taxon>
        <taxon>Mucoromycetes</taxon>
        <taxon>Mucorales</taxon>
        <taxon>Mucorineae</taxon>
        <taxon>Rhizopodaceae</taxon>
        <taxon>Rhizopus</taxon>
    </lineage>
</organism>
<keyword evidence="2" id="KW-1185">Reference proteome</keyword>
<evidence type="ECO:0000313" key="1">
    <source>
        <dbReference type="EMBL" id="EIE87586.1"/>
    </source>
</evidence>